<dbReference type="Gene3D" id="3.30.420.40">
    <property type="match status" value="2"/>
</dbReference>
<protein>
    <submittedName>
        <fullName evidence="4">Heat shock 70 kDa protein 12B</fullName>
    </submittedName>
</protein>
<reference evidence="4" key="1">
    <citation type="submission" date="2020-04" db="EMBL/GenBank/DDBJ databases">
        <title>Draft genome resource of the tomato pathogen Pseudocercospora fuligena.</title>
        <authorList>
            <person name="Zaccaron A."/>
        </authorList>
    </citation>
    <scope>NUCLEOTIDE SEQUENCE</scope>
    <source>
        <strain evidence="4">PF001</strain>
    </source>
</reference>
<feature type="compositionally biased region" description="Basic and acidic residues" evidence="3">
    <location>
        <begin position="14"/>
        <end position="24"/>
    </location>
</feature>
<dbReference type="SUPFAM" id="SSF53067">
    <property type="entry name" value="Actin-like ATPase domain"/>
    <property type="match status" value="2"/>
</dbReference>
<dbReference type="CDD" id="cd10170">
    <property type="entry name" value="ASKHA_NBD_HSP70"/>
    <property type="match status" value="1"/>
</dbReference>
<evidence type="ECO:0000256" key="1">
    <source>
        <dbReference type="ARBA" id="ARBA00022741"/>
    </source>
</evidence>
<keyword evidence="1" id="KW-0547">Nucleotide-binding</keyword>
<keyword evidence="2" id="KW-0067">ATP-binding</keyword>
<feature type="region of interest" description="Disordered" evidence="3">
    <location>
        <begin position="1"/>
        <end position="24"/>
    </location>
</feature>
<dbReference type="AlphaFoldDB" id="A0A8H6RB21"/>
<feature type="region of interest" description="Disordered" evidence="3">
    <location>
        <begin position="74"/>
        <end position="104"/>
    </location>
</feature>
<feature type="compositionally biased region" description="Pro residues" evidence="3">
    <location>
        <begin position="1"/>
        <end position="10"/>
    </location>
</feature>
<dbReference type="InterPro" id="IPR043129">
    <property type="entry name" value="ATPase_NBD"/>
</dbReference>
<dbReference type="PANTHER" id="PTHR14187:SF81">
    <property type="entry name" value="HSP70 FAMILY PROTEIN (AFU_ORTHOLOGUE AFUA_4G14040)"/>
    <property type="match status" value="1"/>
</dbReference>
<name>A0A8H6RB21_9PEZI</name>
<feature type="compositionally biased region" description="Acidic residues" evidence="3">
    <location>
        <begin position="92"/>
        <end position="103"/>
    </location>
</feature>
<organism evidence="4 5">
    <name type="scientific">Pseudocercospora fuligena</name>
    <dbReference type="NCBI Taxonomy" id="685502"/>
    <lineage>
        <taxon>Eukaryota</taxon>
        <taxon>Fungi</taxon>
        <taxon>Dikarya</taxon>
        <taxon>Ascomycota</taxon>
        <taxon>Pezizomycotina</taxon>
        <taxon>Dothideomycetes</taxon>
        <taxon>Dothideomycetidae</taxon>
        <taxon>Mycosphaerellales</taxon>
        <taxon>Mycosphaerellaceae</taxon>
        <taxon>Pseudocercospora</taxon>
    </lineage>
</organism>
<dbReference type="InterPro" id="IPR013126">
    <property type="entry name" value="Hsp_70_fam"/>
</dbReference>
<proteinExistence type="predicted"/>
<comment type="caution">
    <text evidence="4">The sequence shown here is derived from an EMBL/GenBank/DDBJ whole genome shotgun (WGS) entry which is preliminary data.</text>
</comment>
<dbReference type="Pfam" id="PF00012">
    <property type="entry name" value="HSP70"/>
    <property type="match status" value="1"/>
</dbReference>
<dbReference type="GO" id="GO:0140662">
    <property type="term" value="F:ATP-dependent protein folding chaperone"/>
    <property type="evidence" value="ECO:0007669"/>
    <property type="project" value="InterPro"/>
</dbReference>
<keyword evidence="4" id="KW-0346">Stress response</keyword>
<dbReference type="Gene3D" id="3.90.640.10">
    <property type="entry name" value="Actin, Chain A, domain 4"/>
    <property type="match status" value="1"/>
</dbReference>
<dbReference type="GO" id="GO:0005524">
    <property type="term" value="F:ATP binding"/>
    <property type="evidence" value="ECO:0007669"/>
    <property type="project" value="UniProtKB-KW"/>
</dbReference>
<dbReference type="EMBL" id="JABCIY010000211">
    <property type="protein sequence ID" value="KAF7188334.1"/>
    <property type="molecule type" value="Genomic_DNA"/>
</dbReference>
<dbReference type="Proteomes" id="UP000660729">
    <property type="component" value="Unassembled WGS sequence"/>
</dbReference>
<keyword evidence="5" id="KW-1185">Reference proteome</keyword>
<accession>A0A8H6RB21</accession>
<sequence>MPPSENPPPYSAVSREHTEGINERRDNERLRLVVGIDFGTTYSGVSFVGTEGRQAKVLEDVLCVREWPGPGRQGDYSWKTPSRLAYGHENPSEDGADDDDNDAPDNCYGFEVAPNMKSYSWMKLLLDPLQREKHDDPTLSQFVGNGVLACPPNKKSVDLCADYLTEISRFAYKEMVKKLGQEMVKETPMDFWITVPAVWSDKAKSDTLRAVRKAAQQAKVQIHQDSHCFLISEPEAAAVAVISALTQGNSQSQIKAGDNVLVCDCGGGTVDITTYEIAAVEPKLQFRELQVGTGGKCGSTWIDRHFMNWMEQKFGKAYTDLSLEIRGPTSRFMKDFEGFKRDFGKFNNPAKRYKLPLSLRGVARSKNYDDRNSYVILHNEDLKSMFDPVVAQIFDLLEQQRSNATQQPQSKPIDLVLLVGGFGESVYLNDQLRAWCQGHGMRLICPEHAQSAIVRGAALSGLHEIQPISRRSRRHYGFELAEAFDRRRHKAEDAFYDDWDGRKMASGNMYWKLNKGDIVNDTTSIEFTFISLVRDGRSSTIDVYACDLDEAPDHVRDQGVKKLAEIRVAFDELDLSQEPTKIVNGTVLNQIETDYSINFGHRRGVLEFTCSSKGHKIGDTTVRFDGQSFQDAAEGVGAASGDTHAPHCAMQ</sequence>
<evidence type="ECO:0000256" key="3">
    <source>
        <dbReference type="SAM" id="MobiDB-lite"/>
    </source>
</evidence>
<dbReference type="PANTHER" id="PTHR14187">
    <property type="entry name" value="ALPHA KINASE/ELONGATION FACTOR 2 KINASE"/>
    <property type="match status" value="1"/>
</dbReference>
<gene>
    <name evidence="4" type="ORF">HII31_10398</name>
</gene>
<evidence type="ECO:0000313" key="5">
    <source>
        <dbReference type="Proteomes" id="UP000660729"/>
    </source>
</evidence>
<dbReference type="OrthoDB" id="2963168at2759"/>
<dbReference type="Gene3D" id="3.30.30.30">
    <property type="match status" value="1"/>
</dbReference>
<evidence type="ECO:0000256" key="2">
    <source>
        <dbReference type="ARBA" id="ARBA00022840"/>
    </source>
</evidence>
<evidence type="ECO:0000313" key="4">
    <source>
        <dbReference type="EMBL" id="KAF7188334.1"/>
    </source>
</evidence>